<keyword evidence="2" id="KW-1185">Reference proteome</keyword>
<proteinExistence type="predicted"/>
<evidence type="ECO:0000313" key="2">
    <source>
        <dbReference type="Proteomes" id="UP000261284"/>
    </source>
</evidence>
<comment type="caution">
    <text evidence="1">The sequence shown here is derived from an EMBL/GenBank/DDBJ whole genome shotgun (WGS) entry which is preliminary data.</text>
</comment>
<dbReference type="EMBL" id="QTJU01000001">
    <property type="protein sequence ID" value="RFM29428.1"/>
    <property type="molecule type" value="Genomic_DNA"/>
</dbReference>
<dbReference type="Proteomes" id="UP000261284">
    <property type="component" value="Unassembled WGS sequence"/>
</dbReference>
<name>A0A3E1NNQ8_9BACT</name>
<gene>
    <name evidence="1" type="ORF">DXN05_00110</name>
</gene>
<dbReference type="AlphaFoldDB" id="A0A3E1NNQ8"/>
<reference evidence="1 2" key="1">
    <citation type="submission" date="2018-08" db="EMBL/GenBank/DDBJ databases">
        <title>Chitinophagaceae sp. K23C18032701, a novel bacterium isolated from forest soil.</title>
        <authorList>
            <person name="Wang C."/>
        </authorList>
    </citation>
    <scope>NUCLEOTIDE SEQUENCE [LARGE SCALE GENOMIC DNA]</scope>
    <source>
        <strain evidence="1 2">K23C18032701</strain>
    </source>
</reference>
<protein>
    <submittedName>
        <fullName evidence="1">Uncharacterized protein</fullName>
    </submittedName>
</protein>
<accession>A0A3E1NNQ8</accession>
<organism evidence="1 2">
    <name type="scientific">Deminuibacter soli</name>
    <dbReference type="NCBI Taxonomy" id="2291815"/>
    <lineage>
        <taxon>Bacteria</taxon>
        <taxon>Pseudomonadati</taxon>
        <taxon>Bacteroidota</taxon>
        <taxon>Chitinophagia</taxon>
        <taxon>Chitinophagales</taxon>
        <taxon>Chitinophagaceae</taxon>
        <taxon>Deminuibacter</taxon>
    </lineage>
</organism>
<sequence>MVYLQKKLPGFFSKQPFAVIVTALKRFAVLGFTKCENFANSSLYIPGMNCLNKLPLVRYFFTGL</sequence>
<evidence type="ECO:0000313" key="1">
    <source>
        <dbReference type="EMBL" id="RFM29428.1"/>
    </source>
</evidence>